<keyword evidence="1" id="KW-1133">Transmembrane helix</keyword>
<proteinExistence type="predicted"/>
<dbReference type="RefSeq" id="WP_135733989.1">
    <property type="nucleotide sequence ID" value="NZ_CAAHBH010000032.1"/>
</dbReference>
<organism evidence="2">
    <name type="scientific">Klebsiella pneumoniae</name>
    <dbReference type="NCBI Taxonomy" id="573"/>
    <lineage>
        <taxon>Bacteria</taxon>
        <taxon>Pseudomonadati</taxon>
        <taxon>Pseudomonadota</taxon>
        <taxon>Gammaproteobacteria</taxon>
        <taxon>Enterobacterales</taxon>
        <taxon>Enterobacteriaceae</taxon>
        <taxon>Klebsiella/Raoultella group</taxon>
        <taxon>Klebsiella</taxon>
        <taxon>Klebsiella pneumoniae complex</taxon>
    </lineage>
</organism>
<feature type="transmembrane region" description="Helical" evidence="1">
    <location>
        <begin position="48"/>
        <end position="67"/>
    </location>
</feature>
<evidence type="ECO:0000313" key="2">
    <source>
        <dbReference type="EMBL" id="VGM46562.1"/>
    </source>
</evidence>
<evidence type="ECO:0000256" key="1">
    <source>
        <dbReference type="SAM" id="Phobius"/>
    </source>
</evidence>
<reference evidence="2" key="1">
    <citation type="submission" date="2019-03" db="EMBL/GenBank/DDBJ databases">
        <authorList>
            <consortium name="Pathogen Informatics"/>
        </authorList>
    </citation>
    <scope>NUCLEOTIDE SEQUENCE</scope>
    <source>
        <strain evidence="2">5012STDY7626355</strain>
    </source>
</reference>
<keyword evidence="1" id="KW-0472">Membrane</keyword>
<feature type="transmembrane region" description="Helical" evidence="1">
    <location>
        <begin position="12"/>
        <end position="36"/>
    </location>
</feature>
<name>A0A486V5V4_KLEPN</name>
<keyword evidence="1" id="KW-0812">Transmembrane</keyword>
<protein>
    <submittedName>
        <fullName evidence="2">Uncharacterized protein</fullName>
    </submittedName>
</protein>
<sequence>MLEDFYKRAMRKFSLLTIFIFTLVNVIVSVIGLFHAQNESKIGNVFDGVFIFLLFVFLSTIGLIMFFDKLDEK</sequence>
<accession>A0A486V5V4</accession>
<dbReference type="AlphaFoldDB" id="A0A486V5V4"/>
<dbReference type="EMBL" id="CAAHDC010000030">
    <property type="protein sequence ID" value="VGM46562.1"/>
    <property type="molecule type" value="Genomic_DNA"/>
</dbReference>
<gene>
    <name evidence="2" type="ORF">SAMEA4873556_05056</name>
</gene>